<sequence length="50" mass="5674">MWATQAEHYPVALPNFTPSFNVAHRNSTCPRKPNSSTILSHLCPYVLVYL</sequence>
<proteinExistence type="predicted"/>
<reference evidence="1" key="2">
    <citation type="journal article" date="2015" name="Fish Shellfish Immunol.">
        <title>Early steps in the European eel (Anguilla anguilla)-Vibrio vulnificus interaction in the gills: Role of the RtxA13 toxin.</title>
        <authorList>
            <person name="Callol A."/>
            <person name="Pajuelo D."/>
            <person name="Ebbesson L."/>
            <person name="Teles M."/>
            <person name="MacKenzie S."/>
            <person name="Amaro C."/>
        </authorList>
    </citation>
    <scope>NUCLEOTIDE SEQUENCE</scope>
</reference>
<reference evidence="1" key="1">
    <citation type="submission" date="2014-11" db="EMBL/GenBank/DDBJ databases">
        <authorList>
            <person name="Amaro Gonzalez C."/>
        </authorList>
    </citation>
    <scope>NUCLEOTIDE SEQUENCE</scope>
</reference>
<evidence type="ECO:0000313" key="1">
    <source>
        <dbReference type="EMBL" id="JAH50388.1"/>
    </source>
</evidence>
<protein>
    <submittedName>
        <fullName evidence="1">Uncharacterized protein</fullName>
    </submittedName>
</protein>
<accession>A0A0E9TCE3</accession>
<organism evidence="1">
    <name type="scientific">Anguilla anguilla</name>
    <name type="common">European freshwater eel</name>
    <name type="synonym">Muraena anguilla</name>
    <dbReference type="NCBI Taxonomy" id="7936"/>
    <lineage>
        <taxon>Eukaryota</taxon>
        <taxon>Metazoa</taxon>
        <taxon>Chordata</taxon>
        <taxon>Craniata</taxon>
        <taxon>Vertebrata</taxon>
        <taxon>Euteleostomi</taxon>
        <taxon>Actinopterygii</taxon>
        <taxon>Neopterygii</taxon>
        <taxon>Teleostei</taxon>
        <taxon>Anguilliformes</taxon>
        <taxon>Anguillidae</taxon>
        <taxon>Anguilla</taxon>
    </lineage>
</organism>
<dbReference type="EMBL" id="GBXM01059504">
    <property type="protein sequence ID" value="JAH49073.1"/>
    <property type="molecule type" value="Transcribed_RNA"/>
</dbReference>
<dbReference type="EMBL" id="GBXM01058189">
    <property type="protein sequence ID" value="JAH50388.1"/>
    <property type="molecule type" value="Transcribed_RNA"/>
</dbReference>
<dbReference type="AlphaFoldDB" id="A0A0E9TCE3"/>
<name>A0A0E9TCE3_ANGAN</name>